<sequence length="63" mass="6775">MNPTPPATVAVITAALDDYRLTTPTDQQTPAGAAHRIAEYLRSSGYAITPQPAARRRRRTPAA</sequence>
<evidence type="ECO:0000256" key="1">
    <source>
        <dbReference type="SAM" id="MobiDB-lite"/>
    </source>
</evidence>
<protein>
    <submittedName>
        <fullName evidence="2">Uncharacterized protein</fullName>
    </submittedName>
</protein>
<dbReference type="AlphaFoldDB" id="A0A918H9L0"/>
<comment type="caution">
    <text evidence="2">The sequence shown here is derived from an EMBL/GenBank/DDBJ whole genome shotgun (WGS) entry which is preliminary data.</text>
</comment>
<dbReference type="Proteomes" id="UP000619486">
    <property type="component" value="Unassembled WGS sequence"/>
</dbReference>
<dbReference type="RefSeq" id="WP_189203064.1">
    <property type="nucleotide sequence ID" value="NZ_BMQQ01000016.1"/>
</dbReference>
<dbReference type="EMBL" id="BMQQ01000016">
    <property type="protein sequence ID" value="GGT43539.1"/>
    <property type="molecule type" value="Genomic_DNA"/>
</dbReference>
<organism evidence="2 3">
    <name type="scientific">Streptomyces purpureus</name>
    <dbReference type="NCBI Taxonomy" id="1951"/>
    <lineage>
        <taxon>Bacteria</taxon>
        <taxon>Bacillati</taxon>
        <taxon>Actinomycetota</taxon>
        <taxon>Actinomycetes</taxon>
        <taxon>Kitasatosporales</taxon>
        <taxon>Streptomycetaceae</taxon>
        <taxon>Streptomyces</taxon>
    </lineage>
</organism>
<reference evidence="2" key="2">
    <citation type="submission" date="2020-09" db="EMBL/GenBank/DDBJ databases">
        <authorList>
            <person name="Sun Q."/>
            <person name="Ohkuma M."/>
        </authorList>
    </citation>
    <scope>NUCLEOTIDE SEQUENCE</scope>
    <source>
        <strain evidence="2">JCM 3172</strain>
    </source>
</reference>
<accession>A0A918H9L0</accession>
<feature type="region of interest" description="Disordered" evidence="1">
    <location>
        <begin position="44"/>
        <end position="63"/>
    </location>
</feature>
<gene>
    <name evidence="2" type="ORF">GCM10014713_41570</name>
</gene>
<feature type="compositionally biased region" description="Basic residues" evidence="1">
    <location>
        <begin position="54"/>
        <end position="63"/>
    </location>
</feature>
<keyword evidence="3" id="KW-1185">Reference proteome</keyword>
<evidence type="ECO:0000313" key="3">
    <source>
        <dbReference type="Proteomes" id="UP000619486"/>
    </source>
</evidence>
<proteinExistence type="predicted"/>
<evidence type="ECO:0000313" key="2">
    <source>
        <dbReference type="EMBL" id="GGT43539.1"/>
    </source>
</evidence>
<reference evidence="2" key="1">
    <citation type="journal article" date="2014" name="Int. J. Syst. Evol. Microbiol.">
        <title>Complete genome sequence of Corynebacterium casei LMG S-19264T (=DSM 44701T), isolated from a smear-ripened cheese.</title>
        <authorList>
            <consortium name="US DOE Joint Genome Institute (JGI-PGF)"/>
            <person name="Walter F."/>
            <person name="Albersmeier A."/>
            <person name="Kalinowski J."/>
            <person name="Ruckert C."/>
        </authorList>
    </citation>
    <scope>NUCLEOTIDE SEQUENCE</scope>
    <source>
        <strain evidence="2">JCM 3172</strain>
    </source>
</reference>
<name>A0A918H9L0_9ACTN</name>